<evidence type="ECO:0000256" key="7">
    <source>
        <dbReference type="ARBA" id="ARBA00023015"/>
    </source>
</evidence>
<dbReference type="GO" id="GO:0004518">
    <property type="term" value="F:nuclease activity"/>
    <property type="evidence" value="ECO:0007669"/>
    <property type="project" value="UniProtKB-KW"/>
</dbReference>
<dbReference type="GO" id="GO:0006355">
    <property type="term" value="P:regulation of DNA-templated transcription"/>
    <property type="evidence" value="ECO:0007669"/>
    <property type="project" value="InterPro"/>
</dbReference>
<organism evidence="12 13">
    <name type="scientific">Python bivittatus</name>
    <name type="common">Burmese python</name>
    <name type="synonym">Python molurus bivittatus</name>
    <dbReference type="NCBI Taxonomy" id="176946"/>
    <lineage>
        <taxon>Eukaryota</taxon>
        <taxon>Metazoa</taxon>
        <taxon>Chordata</taxon>
        <taxon>Craniata</taxon>
        <taxon>Vertebrata</taxon>
        <taxon>Euteleostomi</taxon>
        <taxon>Lepidosauria</taxon>
        <taxon>Squamata</taxon>
        <taxon>Bifurcata</taxon>
        <taxon>Unidentata</taxon>
        <taxon>Episquamata</taxon>
        <taxon>Toxicofera</taxon>
        <taxon>Serpentes</taxon>
        <taxon>Henophidia</taxon>
        <taxon>Pythonidae</taxon>
        <taxon>Python</taxon>
    </lineage>
</organism>
<evidence type="ECO:0000256" key="9">
    <source>
        <dbReference type="ARBA" id="ARBA00023242"/>
    </source>
</evidence>
<reference evidence="13" key="1">
    <citation type="submission" date="2025-08" db="UniProtKB">
        <authorList>
            <consortium name="RefSeq"/>
        </authorList>
    </citation>
    <scope>IDENTIFICATION</scope>
    <source>
        <tissue evidence="13">Liver</tissue>
    </source>
</reference>
<dbReference type="Pfam" id="PF02023">
    <property type="entry name" value="SCAN"/>
    <property type="match status" value="1"/>
</dbReference>
<evidence type="ECO:0000256" key="1">
    <source>
        <dbReference type="ARBA" id="ARBA00001968"/>
    </source>
</evidence>
<dbReference type="GO" id="GO:0016787">
    <property type="term" value="F:hydrolase activity"/>
    <property type="evidence" value="ECO:0007669"/>
    <property type="project" value="UniProtKB-KW"/>
</dbReference>
<feature type="domain" description="SCAN box" evidence="10">
    <location>
        <begin position="78"/>
        <end position="129"/>
    </location>
</feature>
<evidence type="ECO:0000256" key="8">
    <source>
        <dbReference type="ARBA" id="ARBA00023163"/>
    </source>
</evidence>
<dbReference type="CDD" id="cd07765">
    <property type="entry name" value="KRAB_A-box"/>
    <property type="match status" value="1"/>
</dbReference>
<dbReference type="Gene3D" id="1.10.4020.10">
    <property type="entry name" value="DNA breaking-rejoining enzymes"/>
    <property type="match status" value="1"/>
</dbReference>
<dbReference type="GO" id="GO:0046872">
    <property type="term" value="F:metal ion binding"/>
    <property type="evidence" value="ECO:0007669"/>
    <property type="project" value="UniProtKB-KW"/>
</dbReference>
<keyword evidence="12" id="KW-1185">Reference proteome</keyword>
<accession>A0A9F2RBF4</accession>
<evidence type="ECO:0000313" key="13">
    <source>
        <dbReference type="RefSeq" id="XP_007442405.1"/>
    </source>
</evidence>
<dbReference type="Proteomes" id="UP000695026">
    <property type="component" value="Unplaced"/>
</dbReference>
<name>A0A9F2RBF4_PYTBI</name>
<dbReference type="PANTHER" id="PTHR22930">
    <property type="match status" value="1"/>
</dbReference>
<evidence type="ECO:0000256" key="6">
    <source>
        <dbReference type="ARBA" id="ARBA00022801"/>
    </source>
</evidence>
<comment type="similarity">
    <text evidence="3">Belongs to the HARBI1 family.</text>
</comment>
<dbReference type="PROSITE" id="PS50805">
    <property type="entry name" value="KRAB"/>
    <property type="match status" value="1"/>
</dbReference>
<dbReference type="InterPro" id="IPR001909">
    <property type="entry name" value="KRAB"/>
</dbReference>
<dbReference type="PANTHER" id="PTHR22930:SF276">
    <property type="entry name" value="KRAB DOMAIN-CONTAINING PROTEIN"/>
    <property type="match status" value="1"/>
</dbReference>
<dbReference type="InterPro" id="IPR027806">
    <property type="entry name" value="HARBI1_dom"/>
</dbReference>
<dbReference type="RefSeq" id="XP_007442405.1">
    <property type="nucleotide sequence ID" value="XM_007442343.2"/>
</dbReference>
<evidence type="ECO:0000256" key="4">
    <source>
        <dbReference type="ARBA" id="ARBA00022722"/>
    </source>
</evidence>
<dbReference type="Pfam" id="PF01352">
    <property type="entry name" value="KRAB"/>
    <property type="match status" value="1"/>
</dbReference>
<dbReference type="GO" id="GO:0005634">
    <property type="term" value="C:nucleus"/>
    <property type="evidence" value="ECO:0007669"/>
    <property type="project" value="UniProtKB-SubCell"/>
</dbReference>
<dbReference type="PROSITE" id="PS50804">
    <property type="entry name" value="SCAN_BOX"/>
    <property type="match status" value="1"/>
</dbReference>
<dbReference type="SMART" id="SM00349">
    <property type="entry name" value="KRAB"/>
    <property type="match status" value="1"/>
</dbReference>
<dbReference type="OrthoDB" id="1912480at2759"/>
<dbReference type="AlphaFoldDB" id="A0A9F2RBF4"/>
<dbReference type="InterPro" id="IPR045249">
    <property type="entry name" value="HARBI1-like"/>
</dbReference>
<dbReference type="Gene3D" id="6.10.140.140">
    <property type="match status" value="1"/>
</dbReference>
<gene>
    <name evidence="13" type="primary">LOC103061706</name>
</gene>
<dbReference type="KEGG" id="pbi:103061706"/>
<dbReference type="InterPro" id="IPR036051">
    <property type="entry name" value="KRAB_dom_sf"/>
</dbReference>
<protein>
    <submittedName>
        <fullName evidence="13">Uncharacterized protein LOC103061706 isoform X2</fullName>
    </submittedName>
</protein>
<dbReference type="InterPro" id="IPR038269">
    <property type="entry name" value="SCAN_sf"/>
</dbReference>
<feature type="domain" description="KRAB" evidence="11">
    <location>
        <begin position="210"/>
        <end position="283"/>
    </location>
</feature>
<evidence type="ECO:0000256" key="2">
    <source>
        <dbReference type="ARBA" id="ARBA00004123"/>
    </source>
</evidence>
<evidence type="ECO:0000256" key="3">
    <source>
        <dbReference type="ARBA" id="ARBA00006958"/>
    </source>
</evidence>
<proteinExistence type="inferred from homology"/>
<evidence type="ECO:0000313" key="12">
    <source>
        <dbReference type="Proteomes" id="UP000695026"/>
    </source>
</evidence>
<keyword evidence="8" id="KW-0804">Transcription</keyword>
<evidence type="ECO:0000259" key="10">
    <source>
        <dbReference type="PROSITE" id="PS50804"/>
    </source>
</evidence>
<dbReference type="SUPFAM" id="SSF47353">
    <property type="entry name" value="Retrovirus capsid dimerization domain-like"/>
    <property type="match status" value="1"/>
</dbReference>
<sequence>MGAKAKQTLPTWRLFLDGVGNKGEINSGADLGRLPIKNRTGSRAGVISQLLWKVSCVEMEEKPNAANPETGKSPTVPQWLKPEKNTKAQMLDLMILKQFLAILPPEIENWIKDCGAETTSQAVALAEGFLLSQAEDKKQMQWMLAKTPTELPKAGKVPLDVMQKLLLRGIVREESGEATSLGRKASLEFHSIPTTGAVETVAIHLDLGTVSFQEVAVDFSEDEWALLNSAQKALYREVMEENYLMVSSLAPEHTRQLEDHVSLPMEGEEVEGDHGLHSSDAHGNNPTVHCALSPASTIYLQLEALRGVAMSLHSIASCIQLRLSELANEEEEVIYQLWQNGARRRRFLEIIGRWRRRSAEQYRMLIQALTETVPLPRRWWVYPARRRWWRELVLTVWDDEMWIANFRMSRATLFEVADRLRPLLQRQNTVLRIPIAVEERVAITVWWLATQASYREVAHQFGIGRTTVGNIVVEVCLAIELLLKCTVCLGDHQKIMDGFGAMGFPHCVGAVDRCHIPICAPYGQREQCVNRKNYYLMLLQGTVDHTGRFIDIEVGYSGTHRDAFMFRNSSLCKAMDAGVFVPGNPTMTYGGVTIPPLILGDDAYPLRRWLMKPFVGRLGHREMLYNRVFHRCRNVVERAFGRLKARWHCLTMQLPVAEENVVSVISSCVVLHNICETKGHPVTWTPDSEVPPFTVPVEDCKAHSQRHTAEAKAVRSAVADFLLASN</sequence>
<evidence type="ECO:0000256" key="5">
    <source>
        <dbReference type="ARBA" id="ARBA00022723"/>
    </source>
</evidence>
<dbReference type="Pfam" id="PF13359">
    <property type="entry name" value="DDE_Tnp_4"/>
    <property type="match status" value="1"/>
</dbReference>
<comment type="subcellular location">
    <subcellularLocation>
        <location evidence="2">Nucleus</location>
    </subcellularLocation>
</comment>
<dbReference type="SMART" id="SM00431">
    <property type="entry name" value="SCAN"/>
    <property type="match status" value="1"/>
</dbReference>
<keyword evidence="4" id="KW-0540">Nuclease</keyword>
<evidence type="ECO:0000259" key="11">
    <source>
        <dbReference type="PROSITE" id="PS50805"/>
    </source>
</evidence>
<comment type="cofactor">
    <cofactor evidence="1">
        <name>a divalent metal cation</name>
        <dbReference type="ChEBI" id="CHEBI:60240"/>
    </cofactor>
</comment>
<keyword evidence="5" id="KW-0479">Metal-binding</keyword>
<dbReference type="InterPro" id="IPR003309">
    <property type="entry name" value="SCAN_dom"/>
</dbReference>
<dbReference type="SUPFAM" id="SSF109640">
    <property type="entry name" value="KRAB domain (Kruppel-associated box)"/>
    <property type="match status" value="1"/>
</dbReference>
<keyword evidence="7" id="KW-0805">Transcription regulation</keyword>
<dbReference type="GeneID" id="103061706"/>
<keyword evidence="9" id="KW-0539">Nucleus</keyword>
<keyword evidence="6" id="KW-0378">Hydrolase</keyword>